<proteinExistence type="predicted"/>
<protein>
    <submittedName>
        <fullName evidence="1">Uncharacterized protein</fullName>
    </submittedName>
</protein>
<sequence>MRPLDKQSNPPNKAFISTSAAFNRPNRAPLTPKLAGYNPPHLTHKFQHADTPSPHVTRVADNPPTPPALNANITPRSGPRNLRRDGISSSSPLVTPPNVQHARLSQTSRPYPADSSLGLRDNNAQTPRLSRPKNIINGTPHNTPVSNPAPPGSTSPGNPMFFRAADAQSSTSSYDADNKGTHAQPNTQKFIYANGVTDVRTSSSISQNSVLAKTKVQNTGLPSTAARSPVVSPRLQNAQPLPPSPRIPVFSGRGSNRSSLQSTHPQEPTIPHASRPPPTLADARRPSHIKSPSVDGSQCFRQARPPFSSPPSYPGFLSAEQSGASSPNQSPMPSSNRSSSSGDIPQPLPRIGSPSKEDLVNNQPRPTELASNARTERKVLDLEISNSSLLAINRALEREMRKQNAELRRYRRLSRSGRLSMTSSRRSISGSMLSVVSETDGAASEESYIAPNNMISDSEDDFGSSDDENASAFDGTEKNEDERAWNENKIFADLAQHQQLLIDSQKLNHSLRRCLGRTESLILEGKKALEYKVLVSDIDIGGRVLAPDDLDAEWDGGRGLLSPSMEIPNFSEDQSFLDDAILADLPLSDNGSEPGTFNSHDIPNS</sequence>
<name>A0ACB8UQL6_9EURO</name>
<accession>A0ACB8UQL6</accession>
<dbReference type="EMBL" id="JALBCA010000104">
    <property type="protein sequence ID" value="KAI2382912.1"/>
    <property type="molecule type" value="Genomic_DNA"/>
</dbReference>
<evidence type="ECO:0000313" key="1">
    <source>
        <dbReference type="EMBL" id="KAI2382912.1"/>
    </source>
</evidence>
<organism evidence="1">
    <name type="scientific">Ophidiomyces ophidiicola</name>
    <dbReference type="NCBI Taxonomy" id="1387563"/>
    <lineage>
        <taxon>Eukaryota</taxon>
        <taxon>Fungi</taxon>
        <taxon>Dikarya</taxon>
        <taxon>Ascomycota</taxon>
        <taxon>Pezizomycotina</taxon>
        <taxon>Eurotiomycetes</taxon>
        <taxon>Eurotiomycetidae</taxon>
        <taxon>Onygenales</taxon>
        <taxon>Onygenaceae</taxon>
        <taxon>Ophidiomyces</taxon>
    </lineage>
</organism>
<reference evidence="1" key="1">
    <citation type="journal article" date="2022" name="bioRxiv">
        <title>Population genetic analysis of Ophidiomyces ophidiicola, the causative agent of snake fungal disease, indicates recent introductions to the USA.</title>
        <authorList>
            <person name="Ladner J.T."/>
            <person name="Palmer J.M."/>
            <person name="Ettinger C.L."/>
            <person name="Stajich J.E."/>
            <person name="Farrell T.M."/>
            <person name="Glorioso B.M."/>
            <person name="Lawson B."/>
            <person name="Price S.J."/>
            <person name="Stengle A.G."/>
            <person name="Grear D.A."/>
            <person name="Lorch J.M."/>
        </authorList>
    </citation>
    <scope>NUCLEOTIDE SEQUENCE</scope>
    <source>
        <strain evidence="1">NWHC 24266-5</strain>
    </source>
</reference>
<gene>
    <name evidence="1" type="ORF">LOY88_005615</name>
</gene>
<comment type="caution">
    <text evidence="1">The sequence shown here is derived from an EMBL/GenBank/DDBJ whole genome shotgun (WGS) entry which is preliminary data.</text>
</comment>